<feature type="non-terminal residue" evidence="1">
    <location>
        <position position="53"/>
    </location>
</feature>
<evidence type="ECO:0000313" key="2">
    <source>
        <dbReference type="Proteomes" id="UP000772434"/>
    </source>
</evidence>
<sequence length="53" mass="6272">WLDEIPDNKLGPMAHICGEDYYISEPCMLRSGLVGMPRCWFKRQGRLYAHCWK</sequence>
<dbReference type="OrthoDB" id="2246127at2759"/>
<gene>
    <name evidence="1" type="ORF">BDP27DRAFT_1202338</name>
</gene>
<protein>
    <submittedName>
        <fullName evidence="1">Uncharacterized protein</fullName>
    </submittedName>
</protein>
<accession>A0A9P5PI94</accession>
<dbReference type="Proteomes" id="UP000772434">
    <property type="component" value="Unassembled WGS sequence"/>
</dbReference>
<keyword evidence="2" id="KW-1185">Reference proteome</keyword>
<comment type="caution">
    <text evidence="1">The sequence shown here is derived from an EMBL/GenBank/DDBJ whole genome shotgun (WGS) entry which is preliminary data.</text>
</comment>
<organism evidence="1 2">
    <name type="scientific">Rhodocollybia butyracea</name>
    <dbReference type="NCBI Taxonomy" id="206335"/>
    <lineage>
        <taxon>Eukaryota</taxon>
        <taxon>Fungi</taxon>
        <taxon>Dikarya</taxon>
        <taxon>Basidiomycota</taxon>
        <taxon>Agaricomycotina</taxon>
        <taxon>Agaricomycetes</taxon>
        <taxon>Agaricomycetidae</taxon>
        <taxon>Agaricales</taxon>
        <taxon>Marasmiineae</taxon>
        <taxon>Omphalotaceae</taxon>
        <taxon>Rhodocollybia</taxon>
    </lineage>
</organism>
<proteinExistence type="predicted"/>
<reference evidence="1" key="1">
    <citation type="submission" date="2020-11" db="EMBL/GenBank/DDBJ databases">
        <authorList>
            <consortium name="DOE Joint Genome Institute"/>
            <person name="Ahrendt S."/>
            <person name="Riley R."/>
            <person name="Andreopoulos W."/>
            <person name="Labutti K."/>
            <person name="Pangilinan J."/>
            <person name="Ruiz-Duenas F.J."/>
            <person name="Barrasa J.M."/>
            <person name="Sanchez-Garcia M."/>
            <person name="Camarero S."/>
            <person name="Miyauchi S."/>
            <person name="Serrano A."/>
            <person name="Linde D."/>
            <person name="Babiker R."/>
            <person name="Drula E."/>
            <person name="Ayuso-Fernandez I."/>
            <person name="Pacheco R."/>
            <person name="Padilla G."/>
            <person name="Ferreira P."/>
            <person name="Barriuso J."/>
            <person name="Kellner H."/>
            <person name="Castanera R."/>
            <person name="Alfaro M."/>
            <person name="Ramirez L."/>
            <person name="Pisabarro A.G."/>
            <person name="Kuo A."/>
            <person name="Tritt A."/>
            <person name="Lipzen A."/>
            <person name="He G."/>
            <person name="Yan M."/>
            <person name="Ng V."/>
            <person name="Cullen D."/>
            <person name="Martin F."/>
            <person name="Rosso M.-N."/>
            <person name="Henrissat B."/>
            <person name="Hibbett D."/>
            <person name="Martinez A.T."/>
            <person name="Grigoriev I.V."/>
        </authorList>
    </citation>
    <scope>NUCLEOTIDE SEQUENCE</scope>
    <source>
        <strain evidence="1">AH 40177</strain>
    </source>
</reference>
<dbReference type="AlphaFoldDB" id="A0A9P5PI94"/>
<name>A0A9P5PI94_9AGAR</name>
<dbReference type="EMBL" id="JADNRY010000168">
    <property type="protein sequence ID" value="KAF9062575.1"/>
    <property type="molecule type" value="Genomic_DNA"/>
</dbReference>
<evidence type="ECO:0000313" key="1">
    <source>
        <dbReference type="EMBL" id="KAF9062575.1"/>
    </source>
</evidence>
<feature type="non-terminal residue" evidence="1">
    <location>
        <position position="1"/>
    </location>
</feature>